<protein>
    <submittedName>
        <fullName evidence="1">Uncharacterized protein</fullName>
    </submittedName>
</protein>
<name>A0A643G565_9BURK</name>
<organism evidence="1 2">
    <name type="scientific">Cupriavidus basilensis</name>
    <dbReference type="NCBI Taxonomy" id="68895"/>
    <lineage>
        <taxon>Bacteria</taxon>
        <taxon>Pseudomonadati</taxon>
        <taxon>Pseudomonadota</taxon>
        <taxon>Betaproteobacteria</taxon>
        <taxon>Burkholderiales</taxon>
        <taxon>Burkholderiaceae</taxon>
        <taxon>Cupriavidus</taxon>
    </lineage>
</organism>
<dbReference type="Proteomes" id="UP000397656">
    <property type="component" value="Chromosome 1"/>
</dbReference>
<reference evidence="1 2" key="1">
    <citation type="submission" date="2020-10" db="EMBL/GenBank/DDBJ databases">
        <title>Complete genome sequence of Cupriavidus basilensis CCUG 49340T.</title>
        <authorList>
            <person name="Salva-Serra F."/>
            <person name="Donoso R.A."/>
            <person name="Cho K.H."/>
            <person name="Yoo J.A."/>
            <person name="Lee K."/>
            <person name="Yoon S.-H."/>
            <person name="Perez-Pantoja D."/>
            <person name="Moore E.R.B."/>
        </authorList>
    </citation>
    <scope>NUCLEOTIDE SEQUENCE [LARGE SCALE GENOMIC DNA]</scope>
    <source>
        <strain evidence="2">CCUG 49340</strain>
    </source>
</reference>
<accession>A0A643G565</accession>
<dbReference type="EMBL" id="CP062803">
    <property type="protein sequence ID" value="QOT75070.1"/>
    <property type="molecule type" value="Genomic_DNA"/>
</dbReference>
<evidence type="ECO:0000313" key="2">
    <source>
        <dbReference type="Proteomes" id="UP000397656"/>
    </source>
</evidence>
<sequence>MNGELSCEVVGDELVIRVPVSALAKATEIMLPDLLMIDPDLVEVTDPLEWAEAVVDALTEEEEDGTTRINRMFDDAFKHASEQGAEGIEIEGA</sequence>
<proteinExistence type="predicted"/>
<dbReference type="AlphaFoldDB" id="A0A643G565"/>
<dbReference type="RefSeq" id="WP_150983269.1">
    <property type="nucleotide sequence ID" value="NZ_CP062803.1"/>
</dbReference>
<gene>
    <name evidence="1" type="ORF">F7R26_012535</name>
</gene>
<evidence type="ECO:0000313" key="1">
    <source>
        <dbReference type="EMBL" id="QOT75070.1"/>
    </source>
</evidence>
<dbReference type="GeneID" id="98401737"/>